<name>A0A4Y2D719_ARAVE</name>
<proteinExistence type="predicted"/>
<evidence type="ECO:0000256" key="1">
    <source>
        <dbReference type="SAM" id="MobiDB-lite"/>
    </source>
</evidence>
<protein>
    <submittedName>
        <fullName evidence="2">Uncharacterized protein</fullName>
    </submittedName>
</protein>
<gene>
    <name evidence="2" type="ORF">AVEN_245464_1</name>
</gene>
<dbReference type="Proteomes" id="UP000499080">
    <property type="component" value="Unassembled WGS sequence"/>
</dbReference>
<feature type="region of interest" description="Disordered" evidence="1">
    <location>
        <begin position="1"/>
        <end position="23"/>
    </location>
</feature>
<sequence>MLADAFTLGVTPGDSDPPLTPSPRKLSLCLIPSSLITKVARYQPIDTLGSTMHHPSNGSPRTANTLGFWLYMRSNQSSDSFSWRTPSLAVEGRKQKTEK</sequence>
<organism evidence="2 3">
    <name type="scientific">Araneus ventricosus</name>
    <name type="common">Orbweaver spider</name>
    <name type="synonym">Epeira ventricosa</name>
    <dbReference type="NCBI Taxonomy" id="182803"/>
    <lineage>
        <taxon>Eukaryota</taxon>
        <taxon>Metazoa</taxon>
        <taxon>Ecdysozoa</taxon>
        <taxon>Arthropoda</taxon>
        <taxon>Chelicerata</taxon>
        <taxon>Arachnida</taxon>
        <taxon>Araneae</taxon>
        <taxon>Araneomorphae</taxon>
        <taxon>Entelegynae</taxon>
        <taxon>Araneoidea</taxon>
        <taxon>Araneidae</taxon>
        <taxon>Araneus</taxon>
    </lineage>
</organism>
<keyword evidence="3" id="KW-1185">Reference proteome</keyword>
<evidence type="ECO:0000313" key="2">
    <source>
        <dbReference type="EMBL" id="GBM12059.1"/>
    </source>
</evidence>
<feature type="compositionally biased region" description="Polar residues" evidence="1">
    <location>
        <begin position="76"/>
        <end position="85"/>
    </location>
</feature>
<comment type="caution">
    <text evidence="2">The sequence shown here is derived from an EMBL/GenBank/DDBJ whole genome shotgun (WGS) entry which is preliminary data.</text>
</comment>
<dbReference type="AlphaFoldDB" id="A0A4Y2D719"/>
<evidence type="ECO:0000313" key="3">
    <source>
        <dbReference type="Proteomes" id="UP000499080"/>
    </source>
</evidence>
<dbReference type="EMBL" id="BGPR01000308">
    <property type="protein sequence ID" value="GBM12059.1"/>
    <property type="molecule type" value="Genomic_DNA"/>
</dbReference>
<accession>A0A4Y2D719</accession>
<reference evidence="2 3" key="1">
    <citation type="journal article" date="2019" name="Sci. Rep.">
        <title>Orb-weaving spider Araneus ventricosus genome elucidates the spidroin gene catalogue.</title>
        <authorList>
            <person name="Kono N."/>
            <person name="Nakamura H."/>
            <person name="Ohtoshi R."/>
            <person name="Moran D.A.P."/>
            <person name="Shinohara A."/>
            <person name="Yoshida Y."/>
            <person name="Fujiwara M."/>
            <person name="Mori M."/>
            <person name="Tomita M."/>
            <person name="Arakawa K."/>
        </authorList>
    </citation>
    <scope>NUCLEOTIDE SEQUENCE [LARGE SCALE GENOMIC DNA]</scope>
</reference>
<feature type="region of interest" description="Disordered" evidence="1">
    <location>
        <begin position="76"/>
        <end position="99"/>
    </location>
</feature>